<protein>
    <submittedName>
        <fullName evidence="1">Uncharacterized protein</fullName>
    </submittedName>
</protein>
<gene>
    <name evidence="1" type="ORF">UO65_0404</name>
</gene>
<dbReference type="EMBL" id="AYXG01000016">
    <property type="protein sequence ID" value="EWC64281.1"/>
    <property type="molecule type" value="Genomic_DNA"/>
</dbReference>
<comment type="caution">
    <text evidence="1">The sequence shown here is derived from an EMBL/GenBank/DDBJ whole genome shotgun (WGS) entry which is preliminary data.</text>
</comment>
<reference evidence="1 2" key="1">
    <citation type="journal article" date="2014" name="Genome Announc.">
        <title>Draft Genome Sequence of the Antitrypanosomally Active Sponge-Associated Bacterium Actinokineospora sp. Strain EG49.</title>
        <authorList>
            <person name="Harjes J."/>
            <person name="Ryu T."/>
            <person name="Abdelmohsen U.R."/>
            <person name="Moitinho-Silva L."/>
            <person name="Horn H."/>
            <person name="Ravasi T."/>
            <person name="Hentschel U."/>
        </authorList>
    </citation>
    <scope>NUCLEOTIDE SEQUENCE [LARGE SCALE GENOMIC DNA]</scope>
    <source>
        <strain evidence="1 2">EG49</strain>
    </source>
</reference>
<organism evidence="1 2">
    <name type="scientific">Actinokineospora spheciospongiae</name>
    <dbReference type="NCBI Taxonomy" id="909613"/>
    <lineage>
        <taxon>Bacteria</taxon>
        <taxon>Bacillati</taxon>
        <taxon>Actinomycetota</taxon>
        <taxon>Actinomycetes</taxon>
        <taxon>Pseudonocardiales</taxon>
        <taxon>Pseudonocardiaceae</taxon>
        <taxon>Actinokineospora</taxon>
    </lineage>
</organism>
<dbReference type="Proteomes" id="UP000019277">
    <property type="component" value="Unassembled WGS sequence"/>
</dbReference>
<dbReference type="AlphaFoldDB" id="W7J5L8"/>
<name>W7J5L8_9PSEU</name>
<proteinExistence type="predicted"/>
<dbReference type="STRING" id="909613.UO65_0404"/>
<accession>W7J5L8</accession>
<sequence>MGEAESGGAVSHAFFTPSDDPVLTVWPPWCRAGAGHAARWSLAALGRAHLGGALVVLSDGRHDAAARLATVMAVDDAARGGHREDARWPLLDRLLTDTRALTDVVDPRSDR</sequence>
<evidence type="ECO:0000313" key="1">
    <source>
        <dbReference type="EMBL" id="EWC64281.1"/>
    </source>
</evidence>
<keyword evidence="2" id="KW-1185">Reference proteome</keyword>
<evidence type="ECO:0000313" key="2">
    <source>
        <dbReference type="Proteomes" id="UP000019277"/>
    </source>
</evidence>